<dbReference type="RefSeq" id="WP_021760951.1">
    <property type="nucleotide sequence ID" value="NC_022444.1"/>
</dbReference>
<name>T2GCH5_MEGG1</name>
<reference evidence="1 2" key="1">
    <citation type="journal article" date="2013" name="J. Bacteriol.">
        <title>Roles of HynAB and Ech, the only two hydrogenases found in the model sulfate reducer Desulfovibrio gigas.</title>
        <authorList>
            <person name="Morais-Silva F.O."/>
            <person name="Santos C.I."/>
            <person name="Rodrigues R."/>
            <person name="Pereira I.A."/>
            <person name="Rodrigues-Pousada C."/>
        </authorList>
    </citation>
    <scope>NUCLEOTIDE SEQUENCE [LARGE SCALE GENOMIC DNA]</scope>
    <source>
        <strain evidence="2">ATCC 19364 / DSM 1382 / NCIMB 9332 / VKM B-1759</strain>
    </source>
</reference>
<organism evidence="1 2">
    <name type="scientific">Megalodesulfovibrio gigas (strain ATCC 19364 / DSM 1382 / NCIMB 9332 / VKM B-1759)</name>
    <name type="common">Desulfovibrio gigas</name>
    <dbReference type="NCBI Taxonomy" id="1121448"/>
    <lineage>
        <taxon>Bacteria</taxon>
        <taxon>Pseudomonadati</taxon>
        <taxon>Thermodesulfobacteriota</taxon>
        <taxon>Desulfovibrionia</taxon>
        <taxon>Desulfovibrionales</taxon>
        <taxon>Desulfovibrionaceae</taxon>
        <taxon>Megalodesulfovibrio</taxon>
    </lineage>
</organism>
<protein>
    <submittedName>
        <fullName evidence="1">Uncharacterized protein</fullName>
    </submittedName>
</protein>
<dbReference type="HOGENOM" id="CLU_1641071_0_0_7"/>
<proteinExistence type="predicted"/>
<evidence type="ECO:0000313" key="1">
    <source>
        <dbReference type="EMBL" id="AGW14003.1"/>
    </source>
</evidence>
<accession>T2GCH5</accession>
<dbReference type="PATRIC" id="fig|1121448.10.peg.2201"/>
<dbReference type="OrthoDB" id="5459073at2"/>
<dbReference type="Proteomes" id="UP000016587">
    <property type="component" value="Chromosome"/>
</dbReference>
<dbReference type="STRING" id="1121448.DGI_2248"/>
<evidence type="ECO:0000313" key="2">
    <source>
        <dbReference type="Proteomes" id="UP000016587"/>
    </source>
</evidence>
<gene>
    <name evidence="1" type="ORF">DGI_2248</name>
</gene>
<keyword evidence="2" id="KW-1185">Reference proteome</keyword>
<dbReference type="EMBL" id="CP006585">
    <property type="protein sequence ID" value="AGW14003.1"/>
    <property type="molecule type" value="Genomic_DNA"/>
</dbReference>
<dbReference type="KEGG" id="dgg:DGI_2248"/>
<dbReference type="AlphaFoldDB" id="T2GCH5"/>
<dbReference type="eggNOG" id="ENOG50347ZE">
    <property type="taxonomic scope" value="Bacteria"/>
</dbReference>
<reference evidence="2" key="2">
    <citation type="submission" date="2013-07" db="EMBL/GenBank/DDBJ databases">
        <authorList>
            <person name="Morais-Silva F.O."/>
            <person name="Rezende A.M."/>
            <person name="Pimentel C."/>
            <person name="Resende D.M."/>
            <person name="Santos C.I."/>
            <person name="Clemente C."/>
            <person name="de Oliveira L.M."/>
            <person name="da Silva S.M."/>
            <person name="Costa D.A."/>
            <person name="Varela-Raposo A."/>
            <person name="Horacio E.C.A."/>
            <person name="Matos M."/>
            <person name="Flores O."/>
            <person name="Ruiz J.C."/>
            <person name="Rodrigues-Pousada C."/>
        </authorList>
    </citation>
    <scope>NUCLEOTIDE SEQUENCE [LARGE SCALE GENOMIC DNA]</scope>
    <source>
        <strain evidence="2">ATCC 19364 / DSM 1382 / NCIMB 9332 / VKM B-1759</strain>
    </source>
</reference>
<sequence>MLDYSSELTRLQHALARQMQARPQLLNLSPRSLAWKVDPWYYVALAPQFLAHWAVWGAMRPGVAAEVLLRTGVMVSRKLPSGRKTVLPVRLVWSGGISQARSLLVPVQLFQADAMDRALLLQGHKRPAISPMRVHPESRPMLAAFLRGKTMLSDAAFQ</sequence>